<evidence type="ECO:0000259" key="8">
    <source>
        <dbReference type="Pfam" id="PF02838"/>
    </source>
</evidence>
<dbReference type="SUPFAM" id="SSF51445">
    <property type="entry name" value="(Trans)glycosidases"/>
    <property type="match status" value="1"/>
</dbReference>
<gene>
    <name evidence="9" type="ORF">EHW67_08560</name>
</gene>
<dbReference type="Pfam" id="PF00728">
    <property type="entry name" value="Glyco_hydro_20"/>
    <property type="match status" value="1"/>
</dbReference>
<dbReference type="PROSITE" id="PS51257">
    <property type="entry name" value="PROKAR_LIPOPROTEIN"/>
    <property type="match status" value="1"/>
</dbReference>
<dbReference type="InterPro" id="IPR015883">
    <property type="entry name" value="Glyco_hydro_20_cat"/>
</dbReference>
<dbReference type="OrthoDB" id="9763537at2"/>
<dbReference type="GO" id="GO:0030203">
    <property type="term" value="P:glycosaminoglycan metabolic process"/>
    <property type="evidence" value="ECO:0007669"/>
    <property type="project" value="TreeGrafter"/>
</dbReference>
<feature type="active site" description="Proton donor" evidence="6">
    <location>
        <position position="316"/>
    </location>
</feature>
<dbReference type="SUPFAM" id="SSF55545">
    <property type="entry name" value="beta-N-acetylhexosaminidase-like domain"/>
    <property type="match status" value="1"/>
</dbReference>
<feature type="domain" description="Beta-hexosaminidase bacterial type N-terminal" evidence="8">
    <location>
        <begin position="36"/>
        <end position="157"/>
    </location>
</feature>
<dbReference type="GO" id="GO:0005975">
    <property type="term" value="P:carbohydrate metabolic process"/>
    <property type="evidence" value="ECO:0007669"/>
    <property type="project" value="InterPro"/>
</dbReference>
<dbReference type="Gene3D" id="3.20.20.80">
    <property type="entry name" value="Glycosidases"/>
    <property type="match status" value="1"/>
</dbReference>
<dbReference type="EC" id="3.2.1.52" evidence="3"/>
<dbReference type="PANTHER" id="PTHR22600:SF57">
    <property type="entry name" value="BETA-N-ACETYLHEXOSAMINIDASE"/>
    <property type="match status" value="1"/>
</dbReference>
<keyword evidence="10" id="KW-1185">Reference proteome</keyword>
<dbReference type="Gene3D" id="3.30.379.10">
    <property type="entry name" value="Chitobiase/beta-hexosaminidase domain 2-like"/>
    <property type="match status" value="1"/>
</dbReference>
<evidence type="ECO:0000256" key="3">
    <source>
        <dbReference type="ARBA" id="ARBA00012663"/>
    </source>
</evidence>
<evidence type="ECO:0000313" key="9">
    <source>
        <dbReference type="EMBL" id="RTE53975.1"/>
    </source>
</evidence>
<evidence type="ECO:0000256" key="6">
    <source>
        <dbReference type="PIRSR" id="PIRSR625705-1"/>
    </source>
</evidence>
<protein>
    <recommendedName>
        <fullName evidence="3">beta-N-acetylhexosaminidase</fullName>
        <ecNumber evidence="3">3.2.1.52</ecNumber>
    </recommendedName>
</protein>
<dbReference type="EMBL" id="RQPJ01000003">
    <property type="protein sequence ID" value="RTE53975.1"/>
    <property type="molecule type" value="Genomic_DNA"/>
</dbReference>
<sequence>MRIRDLFYGFASVSIILLTSCSSVSKSLEVTEDREVSVIPTPKKWDNQNGNFRFSDRTAIVVEDDSLLPIARILSAYATRLTGNNIDFVTSAPNKNTIVIKYNSGLEPNTHKISVGDNIILEGSSYNTIANGAATMVQLIKSNETGSYIPNVSITDYASSEFRAVLLDVARFWHPVETLKETIDLLWMYKIPYLQLHLSDNNRFTFPLKNYPKLNKINTQGEREFYTKEELAKLVEYAKERGVVIIPEVDLPGHSAMLWNTYPEVFGSLDPQTNKPEPLYVVNIAKEETYRGVNEIIEELAATFYNSPFIHVGGDEVYLENLKKVPEYLPYTQANGLTAAANGDANELFAHFINKMNQMVKATGKSTILWEGFHGTGGGNVTIDKDITVIVWNTTYNHPDNLLKNGYKVINSTWIPWYMVGAMNLAPSLERAYNWDITNWSHWKNEIKDVTVGSKENIVGAQISFWEQNHYKVIPVLRERVPILAEHLWNKKPTKDFEAFKLDLKSTNSTYGRLFRPVVTKVNNLIQQQDLKFTDTAEVVLEEQPKARYKWVFSKSWDLPDMKNAKFYEEPIVLSESGVLTIQKEDLNGNTIGYPVQEYYQKIEPAYRYKIYGPAPAKGWDSMPNFSDLNLIREGISGKVTEDRLDKINGELFAKVRKEGHVDTRFKDVYNPYGLELTGEILTEEGDYQLRLTTDDGLAEVYIDGILVAKGTEFKRKPEEYSVSLSEGKHSLMIKYFYKHIQNQLNIMYKKEGETNFVPLEELVMPLSN</sequence>
<evidence type="ECO:0000256" key="1">
    <source>
        <dbReference type="ARBA" id="ARBA00001231"/>
    </source>
</evidence>
<evidence type="ECO:0000259" key="7">
    <source>
        <dbReference type="Pfam" id="PF00728"/>
    </source>
</evidence>
<dbReference type="PRINTS" id="PR00738">
    <property type="entry name" value="GLHYDRLASE20"/>
</dbReference>
<proteinExistence type="inferred from homology"/>
<organism evidence="9 10">
    <name type="scientific">Arenibacter aquaticus</name>
    <dbReference type="NCBI Taxonomy" id="2489054"/>
    <lineage>
        <taxon>Bacteria</taxon>
        <taxon>Pseudomonadati</taxon>
        <taxon>Bacteroidota</taxon>
        <taxon>Flavobacteriia</taxon>
        <taxon>Flavobacteriales</taxon>
        <taxon>Flavobacteriaceae</taxon>
        <taxon>Arenibacter</taxon>
    </lineage>
</organism>
<dbReference type="InterPro" id="IPR017853">
    <property type="entry name" value="GH"/>
</dbReference>
<comment type="caution">
    <text evidence="9">The sequence shown here is derived from an EMBL/GenBank/DDBJ whole genome shotgun (WGS) entry which is preliminary data.</text>
</comment>
<dbReference type="GO" id="GO:0004563">
    <property type="term" value="F:beta-N-acetylhexosaminidase activity"/>
    <property type="evidence" value="ECO:0007669"/>
    <property type="project" value="UniProtKB-EC"/>
</dbReference>
<dbReference type="Proteomes" id="UP000267585">
    <property type="component" value="Unassembled WGS sequence"/>
</dbReference>
<name>A0A3S0C7S4_9FLAO</name>
<comment type="similarity">
    <text evidence="2">Belongs to the glycosyl hydrolase 20 family.</text>
</comment>
<dbReference type="InterPro" id="IPR029018">
    <property type="entry name" value="Hex-like_dom2"/>
</dbReference>
<dbReference type="PANTHER" id="PTHR22600">
    <property type="entry name" value="BETA-HEXOSAMINIDASE"/>
    <property type="match status" value="1"/>
</dbReference>
<dbReference type="Gene3D" id="2.60.120.380">
    <property type="match status" value="1"/>
</dbReference>
<dbReference type="InterPro" id="IPR025705">
    <property type="entry name" value="Beta_hexosaminidase_sua/sub"/>
</dbReference>
<keyword evidence="5" id="KW-0326">Glycosidase</keyword>
<reference evidence="9 10" key="1">
    <citation type="submission" date="2018-11" db="EMBL/GenBank/DDBJ databases">
        <title>Arenibacter aquaticus sp.nov., a marine bacterium isolated from surface seawater in the South China Sea.</title>
        <authorList>
            <person name="Guo J."/>
            <person name="Sun J."/>
        </authorList>
    </citation>
    <scope>NUCLEOTIDE SEQUENCE [LARGE SCALE GENOMIC DNA]</scope>
    <source>
        <strain evidence="9 10">GUO666</strain>
    </source>
</reference>
<evidence type="ECO:0000256" key="2">
    <source>
        <dbReference type="ARBA" id="ARBA00006285"/>
    </source>
</evidence>
<dbReference type="InterPro" id="IPR015882">
    <property type="entry name" value="HEX_bac_N"/>
</dbReference>
<dbReference type="Pfam" id="PF02838">
    <property type="entry name" value="Glyco_hydro_20b"/>
    <property type="match status" value="1"/>
</dbReference>
<feature type="domain" description="Glycoside hydrolase family 20 catalytic" evidence="7">
    <location>
        <begin position="161"/>
        <end position="491"/>
    </location>
</feature>
<accession>A0A3S0C7S4</accession>
<dbReference type="GO" id="GO:0016020">
    <property type="term" value="C:membrane"/>
    <property type="evidence" value="ECO:0007669"/>
    <property type="project" value="TreeGrafter"/>
</dbReference>
<evidence type="ECO:0000313" key="10">
    <source>
        <dbReference type="Proteomes" id="UP000267585"/>
    </source>
</evidence>
<dbReference type="AlphaFoldDB" id="A0A3S0C7S4"/>
<keyword evidence="4" id="KW-0378">Hydrolase</keyword>
<dbReference type="RefSeq" id="WP_126161963.1">
    <property type="nucleotide sequence ID" value="NZ_RQPJ01000003.1"/>
</dbReference>
<evidence type="ECO:0000256" key="4">
    <source>
        <dbReference type="ARBA" id="ARBA00022801"/>
    </source>
</evidence>
<evidence type="ECO:0000256" key="5">
    <source>
        <dbReference type="ARBA" id="ARBA00023295"/>
    </source>
</evidence>
<comment type="catalytic activity">
    <reaction evidence="1">
        <text>Hydrolysis of terminal non-reducing N-acetyl-D-hexosamine residues in N-acetyl-beta-D-hexosaminides.</text>
        <dbReference type="EC" id="3.2.1.52"/>
    </reaction>
</comment>